<dbReference type="InterPro" id="IPR036388">
    <property type="entry name" value="WH-like_DNA-bd_sf"/>
</dbReference>
<accession>A0A3M8DRF5</accession>
<dbReference type="RefSeq" id="WP_122918284.1">
    <property type="nucleotide sequence ID" value="NZ_RHHQ01000008.1"/>
</dbReference>
<feature type="domain" description="HTH lysR-type" evidence="5">
    <location>
        <begin position="1"/>
        <end position="58"/>
    </location>
</feature>
<dbReference type="SUPFAM" id="SSF46785">
    <property type="entry name" value="Winged helix' DNA-binding domain"/>
    <property type="match status" value="1"/>
</dbReference>
<dbReference type="FunFam" id="1.10.10.10:FF:000001">
    <property type="entry name" value="LysR family transcriptional regulator"/>
    <property type="match status" value="1"/>
</dbReference>
<evidence type="ECO:0000256" key="1">
    <source>
        <dbReference type="ARBA" id="ARBA00009437"/>
    </source>
</evidence>
<evidence type="ECO:0000259" key="5">
    <source>
        <dbReference type="PROSITE" id="PS50931"/>
    </source>
</evidence>
<dbReference type="Pfam" id="PF03466">
    <property type="entry name" value="LysR_substrate"/>
    <property type="match status" value="1"/>
</dbReference>
<evidence type="ECO:0000256" key="2">
    <source>
        <dbReference type="ARBA" id="ARBA00023015"/>
    </source>
</evidence>
<dbReference type="GO" id="GO:0003700">
    <property type="term" value="F:DNA-binding transcription factor activity"/>
    <property type="evidence" value="ECO:0007669"/>
    <property type="project" value="InterPro"/>
</dbReference>
<dbReference type="GO" id="GO:0003677">
    <property type="term" value="F:DNA binding"/>
    <property type="evidence" value="ECO:0007669"/>
    <property type="project" value="UniProtKB-KW"/>
</dbReference>
<evidence type="ECO:0000313" key="7">
    <source>
        <dbReference type="Proteomes" id="UP000271031"/>
    </source>
</evidence>
<dbReference type="EMBL" id="RHHQ01000008">
    <property type="protein sequence ID" value="RNB90031.1"/>
    <property type="molecule type" value="Genomic_DNA"/>
</dbReference>
<dbReference type="CDD" id="cd05466">
    <property type="entry name" value="PBP2_LTTR_substrate"/>
    <property type="match status" value="1"/>
</dbReference>
<keyword evidence="3" id="KW-0238">DNA-binding</keyword>
<dbReference type="OrthoDB" id="63123at2"/>
<dbReference type="InterPro" id="IPR050950">
    <property type="entry name" value="HTH-type_LysR_regulators"/>
</dbReference>
<keyword evidence="7" id="KW-1185">Reference proteome</keyword>
<dbReference type="InterPro" id="IPR036390">
    <property type="entry name" value="WH_DNA-bd_sf"/>
</dbReference>
<organism evidence="6 7">
    <name type="scientific">Brevibacillus fluminis</name>
    <dbReference type="NCBI Taxonomy" id="511487"/>
    <lineage>
        <taxon>Bacteria</taxon>
        <taxon>Bacillati</taxon>
        <taxon>Bacillota</taxon>
        <taxon>Bacilli</taxon>
        <taxon>Bacillales</taxon>
        <taxon>Paenibacillaceae</taxon>
        <taxon>Brevibacillus</taxon>
    </lineage>
</organism>
<dbReference type="AlphaFoldDB" id="A0A3M8DRF5"/>
<proteinExistence type="inferred from homology"/>
<reference evidence="6 7" key="1">
    <citation type="submission" date="2018-10" db="EMBL/GenBank/DDBJ databases">
        <title>Phylogenomics of Brevibacillus.</title>
        <authorList>
            <person name="Dunlap C."/>
        </authorList>
    </citation>
    <scope>NUCLEOTIDE SEQUENCE [LARGE SCALE GENOMIC DNA]</scope>
    <source>
        <strain evidence="6 7">JCM 15716</strain>
    </source>
</reference>
<dbReference type="Proteomes" id="UP000271031">
    <property type="component" value="Unassembled WGS sequence"/>
</dbReference>
<dbReference type="PANTHER" id="PTHR30419">
    <property type="entry name" value="HTH-TYPE TRANSCRIPTIONAL REGULATOR YBHD"/>
    <property type="match status" value="1"/>
</dbReference>
<evidence type="ECO:0000256" key="3">
    <source>
        <dbReference type="ARBA" id="ARBA00023125"/>
    </source>
</evidence>
<protein>
    <submittedName>
        <fullName evidence="6">LysR family transcriptional regulator</fullName>
    </submittedName>
</protein>
<comment type="similarity">
    <text evidence="1">Belongs to the LysR transcriptional regulatory family.</text>
</comment>
<dbReference type="InterPro" id="IPR005119">
    <property type="entry name" value="LysR_subst-bd"/>
</dbReference>
<dbReference type="Pfam" id="PF00126">
    <property type="entry name" value="HTH_1"/>
    <property type="match status" value="1"/>
</dbReference>
<keyword evidence="4" id="KW-0804">Transcription</keyword>
<name>A0A3M8DRF5_9BACL</name>
<dbReference type="PRINTS" id="PR00039">
    <property type="entry name" value="HTHLYSR"/>
</dbReference>
<dbReference type="PANTHER" id="PTHR30419:SF24">
    <property type="entry name" value="HTH-TYPE TRANSCRIPTIONAL REGULATOR CZCR"/>
    <property type="match status" value="1"/>
</dbReference>
<dbReference type="Gene3D" id="1.10.10.10">
    <property type="entry name" value="Winged helix-like DNA-binding domain superfamily/Winged helix DNA-binding domain"/>
    <property type="match status" value="1"/>
</dbReference>
<evidence type="ECO:0000313" key="6">
    <source>
        <dbReference type="EMBL" id="RNB90031.1"/>
    </source>
</evidence>
<dbReference type="PROSITE" id="PS50931">
    <property type="entry name" value="HTH_LYSR"/>
    <property type="match status" value="1"/>
</dbReference>
<gene>
    <name evidence="6" type="ORF">EDM56_11550</name>
</gene>
<comment type="caution">
    <text evidence="6">The sequence shown here is derived from an EMBL/GenBank/DDBJ whole genome shotgun (WGS) entry which is preliminary data.</text>
</comment>
<keyword evidence="2" id="KW-0805">Transcription regulation</keyword>
<evidence type="ECO:0000256" key="4">
    <source>
        <dbReference type="ARBA" id="ARBA00023163"/>
    </source>
</evidence>
<dbReference type="Gene3D" id="3.40.190.290">
    <property type="match status" value="1"/>
</dbReference>
<dbReference type="SUPFAM" id="SSF53850">
    <property type="entry name" value="Periplasmic binding protein-like II"/>
    <property type="match status" value="1"/>
</dbReference>
<dbReference type="InterPro" id="IPR000847">
    <property type="entry name" value="LysR_HTH_N"/>
</dbReference>
<sequence length="288" mass="32218">MSLTKFEVFSTIVELGSLTKAAETLGLTQSAVSHAIASLESEWGFSLLVRGRSGISLTANGERVLRHVREILRWREQLAQEIATINGLESGTVRIGTFSSVSVQWLPEIMKQFQLNHPAIEIKLLEGDYEDIDHWISSGAVDFGFVSLPVAKAFDILPLRKDRMLCMVPAGHPLEQQTQVQIEQLAHEWFIMPTESCDNDVRRIFQKHKIVPRIRFELADDQAIISMVQNGLGVSILPEMVLFRIPDNVSILSLEGEPYRSIGIAAQNLETISPAAKTFIRSIQSWLA</sequence>
<dbReference type="GO" id="GO:0005829">
    <property type="term" value="C:cytosol"/>
    <property type="evidence" value="ECO:0007669"/>
    <property type="project" value="TreeGrafter"/>
</dbReference>